<dbReference type="Proteomes" id="UP001321473">
    <property type="component" value="Unassembled WGS sequence"/>
</dbReference>
<dbReference type="AlphaFoldDB" id="A0AAQ4DTE9"/>
<evidence type="ECO:0000256" key="1">
    <source>
        <dbReference type="SAM" id="SignalP"/>
    </source>
</evidence>
<evidence type="ECO:0000313" key="3">
    <source>
        <dbReference type="Proteomes" id="UP001321473"/>
    </source>
</evidence>
<dbReference type="EMBL" id="JARKHS020027040">
    <property type="protein sequence ID" value="KAK8765739.1"/>
    <property type="molecule type" value="Genomic_DNA"/>
</dbReference>
<feature type="chain" id="PRO_5042818824" description="Secreted protein" evidence="1">
    <location>
        <begin position="24"/>
        <end position="854"/>
    </location>
</feature>
<keyword evidence="3" id="KW-1185">Reference proteome</keyword>
<keyword evidence="1" id="KW-0732">Signal</keyword>
<sequence length="854" mass="92146">MSPNRPFFCLVQVLVLFLTGSPGNFDALAVDACLWHPLPLVTHRYLLTKFTTGAQSSNHHVTSTDPALKDVAQKFLFSGRGASTVGMSPNRPFCLVQVLVLFLTGSPGNFDALAVDACLWNPLPLVTHRYLLTKFTTGAQSSNHHVTSTDPALKDVTQKFLFSGRGASTVGMSPNRPFCLVQVLVLFLTGSPGNFDALAVDACLWHPLPLVTHRYLLTKFTTGAQSSNHHVTSTDPALKDVAQKFLFSGRGASTVGMSPNRPFCLVQVLVLFLTGSPGNFDALAVDACLWHPLPLVTHRYLLTKFTTRAQSSNHHVTSTDPALKDVAQKFLFSGRGASTVGMSPNRPFCLVQVLVLFLTGSPGNFDALAVDACLWHPLPLVTHRYLLTKLTTGAQSSNHHVISTDPALKDVAQKFLFSGRGASTVGMSPNRPFCLVQVLVLFLTGSPGNFDALAVDACLWHPLPLVTHRYLLTKFTTGAQSSNHHVTSTDPALKDIAQKFLFSGRGASTVGMSPNRPFCLVQALVLFLTGSPGNIDALAVDACLWHPLPLVTHRYLLTKFTTGAQSSNHHVTSTDPALNDVAQKFLFSGRGASTVGISPNRPFCLVQVLVLFLTGSPGNFDALAVDACLWHPLPLVTHRYLLTKFTTGAQSSNHHVTLTDPALKDIAQKFLFSGRGASTVGMSPNRPFCLVQALVLFLTGSPGNFDALAVDACLWHPLPLVTHRYLLTKFTTGAQSSNHHVTSTDPALKDVAQKFLFSGRGASTVGMSPNRPFFSLVQVLVLFLTGSSGNFDALAVDACPWHPLPLVTHRHLLTNFTTGALPPNYDVTSTDPALKDVPQEFLQWAGRIVCGHVA</sequence>
<organism evidence="2 3">
    <name type="scientific">Amblyomma americanum</name>
    <name type="common">Lone star tick</name>
    <dbReference type="NCBI Taxonomy" id="6943"/>
    <lineage>
        <taxon>Eukaryota</taxon>
        <taxon>Metazoa</taxon>
        <taxon>Ecdysozoa</taxon>
        <taxon>Arthropoda</taxon>
        <taxon>Chelicerata</taxon>
        <taxon>Arachnida</taxon>
        <taxon>Acari</taxon>
        <taxon>Parasitiformes</taxon>
        <taxon>Ixodida</taxon>
        <taxon>Ixodoidea</taxon>
        <taxon>Ixodidae</taxon>
        <taxon>Amblyomminae</taxon>
        <taxon>Amblyomma</taxon>
    </lineage>
</organism>
<reference evidence="2 3" key="1">
    <citation type="journal article" date="2023" name="Arcadia Sci">
        <title>De novo assembly of a long-read Amblyomma americanum tick genome.</title>
        <authorList>
            <person name="Chou S."/>
            <person name="Poskanzer K.E."/>
            <person name="Rollins M."/>
            <person name="Thuy-Boun P.S."/>
        </authorList>
    </citation>
    <scope>NUCLEOTIDE SEQUENCE [LARGE SCALE GENOMIC DNA]</scope>
    <source>
        <strain evidence="2">F_SG_1</strain>
        <tissue evidence="2">Salivary glands</tissue>
    </source>
</reference>
<evidence type="ECO:0008006" key="4">
    <source>
        <dbReference type="Google" id="ProtNLM"/>
    </source>
</evidence>
<gene>
    <name evidence="2" type="ORF">V5799_031651</name>
</gene>
<name>A0AAQ4DTE9_AMBAM</name>
<proteinExistence type="predicted"/>
<accession>A0AAQ4DTE9</accession>
<protein>
    <recommendedName>
        <fullName evidence="4">Secreted protein</fullName>
    </recommendedName>
</protein>
<evidence type="ECO:0000313" key="2">
    <source>
        <dbReference type="EMBL" id="KAK8765739.1"/>
    </source>
</evidence>
<comment type="caution">
    <text evidence="2">The sequence shown here is derived from an EMBL/GenBank/DDBJ whole genome shotgun (WGS) entry which is preliminary data.</text>
</comment>
<feature type="signal peptide" evidence="1">
    <location>
        <begin position="1"/>
        <end position="23"/>
    </location>
</feature>